<evidence type="ECO:0000256" key="4">
    <source>
        <dbReference type="ARBA" id="ARBA00022694"/>
    </source>
</evidence>
<reference evidence="11" key="2">
    <citation type="submission" date="2015-01" db="EMBL/GenBank/DDBJ databases">
        <title>Evolutionary Origins and Diversification of the Mycorrhizal Mutualists.</title>
        <authorList>
            <consortium name="DOE Joint Genome Institute"/>
            <consortium name="Mycorrhizal Genomics Consortium"/>
            <person name="Kohler A."/>
            <person name="Kuo A."/>
            <person name="Nagy L.G."/>
            <person name="Floudas D."/>
            <person name="Copeland A."/>
            <person name="Barry K.W."/>
            <person name="Cichocki N."/>
            <person name="Veneault-Fourrey C."/>
            <person name="LaButti K."/>
            <person name="Lindquist E.A."/>
            <person name="Lipzen A."/>
            <person name="Lundell T."/>
            <person name="Morin E."/>
            <person name="Murat C."/>
            <person name="Riley R."/>
            <person name="Ohm R."/>
            <person name="Sun H."/>
            <person name="Tunlid A."/>
            <person name="Henrissat B."/>
            <person name="Grigoriev I.V."/>
            <person name="Hibbett D.S."/>
            <person name="Martin F."/>
        </authorList>
    </citation>
    <scope>NUCLEOTIDE SEQUENCE [LARGE SCALE GENOMIC DNA]</scope>
    <source>
        <strain evidence="11">LaAM-08-1</strain>
    </source>
</reference>
<keyword evidence="8" id="KW-0539">Nucleus</keyword>
<keyword evidence="5" id="KW-0540">Nuclease</keyword>
<dbReference type="GO" id="GO:0016787">
    <property type="term" value="F:hydrolase activity"/>
    <property type="evidence" value="ECO:0007669"/>
    <property type="project" value="UniProtKB-KW"/>
</dbReference>
<dbReference type="GO" id="GO:0033204">
    <property type="term" value="F:ribonuclease P RNA binding"/>
    <property type="evidence" value="ECO:0007669"/>
    <property type="project" value="InterPro"/>
</dbReference>
<evidence type="ECO:0000256" key="3">
    <source>
        <dbReference type="ARBA" id="ARBA00022490"/>
    </source>
</evidence>
<accession>A0A0C9Y876</accession>
<dbReference type="SUPFAM" id="SSF101744">
    <property type="entry name" value="Rof/RNase P subunit-like"/>
    <property type="match status" value="1"/>
</dbReference>
<dbReference type="GO" id="GO:0001682">
    <property type="term" value="P:tRNA 5'-leader removal"/>
    <property type="evidence" value="ECO:0007669"/>
    <property type="project" value="InterPro"/>
</dbReference>
<evidence type="ECO:0000313" key="11">
    <source>
        <dbReference type="Proteomes" id="UP000054477"/>
    </source>
</evidence>
<keyword evidence="3" id="KW-0963">Cytoplasm</keyword>
<evidence type="ECO:0000256" key="7">
    <source>
        <dbReference type="ARBA" id="ARBA00022801"/>
    </source>
</evidence>
<dbReference type="EMBL" id="KN838553">
    <property type="protein sequence ID" value="KIK06392.1"/>
    <property type="molecule type" value="Genomic_DNA"/>
</dbReference>
<dbReference type="PIRSF" id="PIRSF027081">
    <property type="entry name" value="RNase_P/MRP_p29_subunit"/>
    <property type="match status" value="1"/>
</dbReference>
<dbReference type="GO" id="GO:0005634">
    <property type="term" value="C:nucleus"/>
    <property type="evidence" value="ECO:0007669"/>
    <property type="project" value="UniProtKB-SubCell"/>
</dbReference>
<comment type="similarity">
    <text evidence="2">Belongs to the eukaryotic/archaeal RNase P protein component 1 family.</text>
</comment>
<dbReference type="PANTHER" id="PTHR13348">
    <property type="entry name" value="RIBONUCLEASE P SUBUNIT P29"/>
    <property type="match status" value="1"/>
</dbReference>
<dbReference type="Pfam" id="PF01868">
    <property type="entry name" value="RNase_P-MRP_p29"/>
    <property type="match status" value="1"/>
</dbReference>
<dbReference type="GO" id="GO:0030677">
    <property type="term" value="C:ribonuclease P complex"/>
    <property type="evidence" value="ECO:0007669"/>
    <property type="project" value="InterPro"/>
</dbReference>
<evidence type="ECO:0000313" key="10">
    <source>
        <dbReference type="EMBL" id="KIK06392.1"/>
    </source>
</evidence>
<dbReference type="PANTHER" id="PTHR13348:SF0">
    <property type="entry name" value="RIBONUCLEASE P PROTEIN SUBUNIT P29"/>
    <property type="match status" value="1"/>
</dbReference>
<dbReference type="SMART" id="SM00538">
    <property type="entry name" value="POP4"/>
    <property type="match status" value="1"/>
</dbReference>
<dbReference type="InterPro" id="IPR036980">
    <property type="entry name" value="RNase_P/MRP_Rpp29_sf"/>
</dbReference>
<feature type="region of interest" description="Disordered" evidence="9">
    <location>
        <begin position="10"/>
        <end position="40"/>
    </location>
</feature>
<gene>
    <name evidence="10" type="ORF">K443DRAFT_89504</name>
</gene>
<evidence type="ECO:0000256" key="2">
    <source>
        <dbReference type="ARBA" id="ARBA00006181"/>
    </source>
</evidence>
<reference evidence="10 11" key="1">
    <citation type="submission" date="2014-04" db="EMBL/GenBank/DDBJ databases">
        <authorList>
            <consortium name="DOE Joint Genome Institute"/>
            <person name="Kuo A."/>
            <person name="Kohler A."/>
            <person name="Nagy L.G."/>
            <person name="Floudas D."/>
            <person name="Copeland A."/>
            <person name="Barry K.W."/>
            <person name="Cichocki N."/>
            <person name="Veneault-Fourrey C."/>
            <person name="LaButti K."/>
            <person name="Lindquist E.A."/>
            <person name="Lipzen A."/>
            <person name="Lundell T."/>
            <person name="Morin E."/>
            <person name="Murat C."/>
            <person name="Sun H."/>
            <person name="Tunlid A."/>
            <person name="Henrissat B."/>
            <person name="Grigoriev I.V."/>
            <person name="Hibbett D.S."/>
            <person name="Martin F."/>
            <person name="Nordberg H.P."/>
            <person name="Cantor M.N."/>
            <person name="Hua S.X."/>
        </authorList>
    </citation>
    <scope>NUCLEOTIDE SEQUENCE [LARGE SCALE GENOMIC DNA]</scope>
    <source>
        <strain evidence="10 11">LaAM-08-1</strain>
    </source>
</reference>
<dbReference type="Proteomes" id="UP000054477">
    <property type="component" value="Unassembled WGS sequence"/>
</dbReference>
<dbReference type="InterPro" id="IPR002730">
    <property type="entry name" value="Rpp29/RNP1"/>
</dbReference>
<dbReference type="GO" id="GO:0006364">
    <property type="term" value="P:rRNA processing"/>
    <property type="evidence" value="ECO:0007669"/>
    <property type="project" value="TreeGrafter"/>
</dbReference>
<evidence type="ECO:0000256" key="1">
    <source>
        <dbReference type="ARBA" id="ARBA00004123"/>
    </source>
</evidence>
<dbReference type="InterPro" id="IPR023534">
    <property type="entry name" value="Rof/RNase_P-like"/>
</dbReference>
<dbReference type="GO" id="GO:0000172">
    <property type="term" value="C:ribonuclease MRP complex"/>
    <property type="evidence" value="ECO:0007669"/>
    <property type="project" value="InterPro"/>
</dbReference>
<dbReference type="GO" id="GO:0004519">
    <property type="term" value="F:endonuclease activity"/>
    <property type="evidence" value="ECO:0007669"/>
    <property type="project" value="UniProtKB-KW"/>
</dbReference>
<evidence type="ECO:0000256" key="5">
    <source>
        <dbReference type="ARBA" id="ARBA00022722"/>
    </source>
</evidence>
<comment type="subcellular location">
    <subcellularLocation>
        <location evidence="1">Nucleus</location>
    </subcellularLocation>
</comment>
<dbReference type="OrthoDB" id="124041at2759"/>
<evidence type="ECO:0000256" key="9">
    <source>
        <dbReference type="SAM" id="MobiDB-lite"/>
    </source>
</evidence>
<keyword evidence="11" id="KW-1185">Reference proteome</keyword>
<dbReference type="HOGENOM" id="CLU_078577_1_0_1"/>
<dbReference type="Gene3D" id="2.30.30.210">
    <property type="entry name" value="Ribonuclease P/MRP, subunit p29"/>
    <property type="match status" value="1"/>
</dbReference>
<keyword evidence="6" id="KW-0255">Endonuclease</keyword>
<evidence type="ECO:0000256" key="6">
    <source>
        <dbReference type="ARBA" id="ARBA00022759"/>
    </source>
</evidence>
<dbReference type="STRING" id="1095629.A0A0C9Y876"/>
<dbReference type="InterPro" id="IPR023538">
    <property type="entry name" value="RNP1"/>
</dbReference>
<keyword evidence="7" id="KW-0378">Hydrolase</keyword>
<name>A0A0C9Y876_9AGAR</name>
<dbReference type="HAMAP" id="MF_00754">
    <property type="entry name" value="RNase_P_1"/>
    <property type="match status" value="1"/>
</dbReference>
<keyword evidence="4 8" id="KW-0819">tRNA processing</keyword>
<protein>
    <recommendedName>
        <fullName evidence="8">Ribonuclease P protein subunit</fullName>
    </recommendedName>
</protein>
<dbReference type="AlphaFoldDB" id="A0A0C9Y876"/>
<evidence type="ECO:0000256" key="8">
    <source>
        <dbReference type="PIRNR" id="PIRNR027081"/>
    </source>
</evidence>
<dbReference type="InterPro" id="IPR016848">
    <property type="entry name" value="RNase_P/MRP_Rpp29-subunit"/>
</dbReference>
<sequence>MYASRVRGRQMLLDNPARESRTKKEMDEKRLRRKKQKESKSLGIIGKREAKEKGVWKFDESQAKFALFVPMHNLWMGYMSELLGLSRYSASVSYPQTMPGSSSMHPKLLKADFHGSIMTVHKAKNPCLVGISGIVIHETENAFKVVTRQDKVKVIPKQNSIFTFAVPLYSTLPAIHKPDMPFPLPSVASGSAPMKTVLDGPYMEFEIYGNQFRFRSADRAGRKFKHKETIEL</sequence>
<feature type="compositionally biased region" description="Basic and acidic residues" evidence="9">
    <location>
        <begin position="16"/>
        <end position="30"/>
    </location>
</feature>
<proteinExistence type="inferred from homology"/>
<organism evidence="10 11">
    <name type="scientific">Laccaria amethystina LaAM-08-1</name>
    <dbReference type="NCBI Taxonomy" id="1095629"/>
    <lineage>
        <taxon>Eukaryota</taxon>
        <taxon>Fungi</taxon>
        <taxon>Dikarya</taxon>
        <taxon>Basidiomycota</taxon>
        <taxon>Agaricomycotina</taxon>
        <taxon>Agaricomycetes</taxon>
        <taxon>Agaricomycetidae</taxon>
        <taxon>Agaricales</taxon>
        <taxon>Agaricineae</taxon>
        <taxon>Hydnangiaceae</taxon>
        <taxon>Laccaria</taxon>
    </lineage>
</organism>